<dbReference type="SMART" id="SM00330">
    <property type="entry name" value="PIPKc"/>
    <property type="match status" value="1"/>
</dbReference>
<dbReference type="GO" id="GO:0005524">
    <property type="term" value="F:ATP binding"/>
    <property type="evidence" value="ECO:0007669"/>
    <property type="project" value="UniProtKB-UniRule"/>
</dbReference>
<dbReference type="AlphaFoldDB" id="A0A9P8XQU0"/>
<dbReference type="InterPro" id="IPR002498">
    <property type="entry name" value="PInositol-4-P-4/5-kinase_core"/>
</dbReference>
<dbReference type="GeneID" id="70180987"/>
<proteinExistence type="predicted"/>
<dbReference type="GO" id="GO:0046854">
    <property type="term" value="P:phosphatidylinositol phosphate biosynthetic process"/>
    <property type="evidence" value="ECO:0007669"/>
    <property type="project" value="TreeGrafter"/>
</dbReference>
<dbReference type="InterPro" id="IPR027484">
    <property type="entry name" value="PInositol-4-P-5-kinase_N"/>
</dbReference>
<feature type="domain" description="PIPK" evidence="3">
    <location>
        <begin position="1"/>
        <end position="357"/>
    </location>
</feature>
<evidence type="ECO:0000313" key="5">
    <source>
        <dbReference type="Proteomes" id="UP000756346"/>
    </source>
</evidence>
<dbReference type="PROSITE" id="PS51455">
    <property type="entry name" value="PIPK"/>
    <property type="match status" value="1"/>
</dbReference>
<protein>
    <submittedName>
        <fullName evidence="4">Phosphatidylinositol-4-phosphate 5-kinase-domain-containing protein</fullName>
    </submittedName>
</protein>
<dbReference type="GO" id="GO:0005886">
    <property type="term" value="C:plasma membrane"/>
    <property type="evidence" value="ECO:0007669"/>
    <property type="project" value="TreeGrafter"/>
</dbReference>
<dbReference type="InterPro" id="IPR027483">
    <property type="entry name" value="PInositol-4-P-4/5-kinase_C_sf"/>
</dbReference>
<evidence type="ECO:0000256" key="1">
    <source>
        <dbReference type="PROSITE-ProRule" id="PRU00781"/>
    </source>
</evidence>
<dbReference type="EMBL" id="JAGTJQ010000014">
    <property type="protein sequence ID" value="KAH7012432.1"/>
    <property type="molecule type" value="Genomic_DNA"/>
</dbReference>
<feature type="compositionally biased region" description="Polar residues" evidence="2">
    <location>
        <begin position="269"/>
        <end position="279"/>
    </location>
</feature>
<dbReference type="Gene3D" id="3.30.810.10">
    <property type="entry name" value="2-Layer Sandwich"/>
    <property type="match status" value="1"/>
</dbReference>
<dbReference type="SUPFAM" id="SSF56104">
    <property type="entry name" value="SAICAR synthase-like"/>
    <property type="match status" value="1"/>
</dbReference>
<dbReference type="RefSeq" id="XP_046004697.1">
    <property type="nucleotide sequence ID" value="XM_046151441.1"/>
</dbReference>
<dbReference type="Proteomes" id="UP000756346">
    <property type="component" value="Unassembled WGS sequence"/>
</dbReference>
<dbReference type="OrthoDB" id="70770at2759"/>
<comment type="caution">
    <text evidence="4">The sequence shown here is derived from an EMBL/GenBank/DDBJ whole genome shotgun (WGS) entry which is preliminary data.</text>
</comment>
<gene>
    <name evidence="4" type="ORF">B0I36DRAFT_278582</name>
</gene>
<dbReference type="InterPro" id="IPR023610">
    <property type="entry name" value="PInositol-4/5-P-5/4-kinase"/>
</dbReference>
<name>A0A9P8XQU0_9PEZI</name>
<keyword evidence="1" id="KW-0547">Nucleotide-binding</keyword>
<sequence length="360" mass="41062">MGRREKLVARSIVFAILNNKDDGKPPTKPSLLRRALRLLNLYWLTFDLLRNELFISLRAAWGVPEDRYRASFVAEGRRKGSQGGSLEALGDMGYSGSTFFRTSDGRYLVKSVPRSFENSFFRRELILPYAEHMRAHREGSILVRITDFLQSRHKSLGMLLGLAPSHHIVMENLLCGSDGAAVDNTKWESWDLKPMSYLFPERDVAGGVLASEATKSRLPDKFEGKIYLSRSQRDEFVEQLRKDTQLLADANAVDYSLFLVPGMARITEDSTTATSQPEQQRQDKKPTWRTGITNRDGKQVYRAAVLDFFWAKHSMHAKAMTGLIKTYNVIDEQGPMSITAESSEYRDRFVRMCEDMIEVQ</sequence>
<dbReference type="GO" id="GO:0016308">
    <property type="term" value="F:1-phosphatidylinositol-4-phosphate 5-kinase activity"/>
    <property type="evidence" value="ECO:0007669"/>
    <property type="project" value="TreeGrafter"/>
</dbReference>
<organism evidence="4 5">
    <name type="scientific">Microdochium trichocladiopsis</name>
    <dbReference type="NCBI Taxonomy" id="1682393"/>
    <lineage>
        <taxon>Eukaryota</taxon>
        <taxon>Fungi</taxon>
        <taxon>Dikarya</taxon>
        <taxon>Ascomycota</taxon>
        <taxon>Pezizomycotina</taxon>
        <taxon>Sordariomycetes</taxon>
        <taxon>Xylariomycetidae</taxon>
        <taxon>Xylariales</taxon>
        <taxon>Microdochiaceae</taxon>
        <taxon>Microdochium</taxon>
    </lineage>
</organism>
<dbReference type="Pfam" id="PF01504">
    <property type="entry name" value="PIP5K"/>
    <property type="match status" value="1"/>
</dbReference>
<evidence type="ECO:0000313" key="4">
    <source>
        <dbReference type="EMBL" id="KAH7012432.1"/>
    </source>
</evidence>
<dbReference type="PANTHER" id="PTHR23086:SF126">
    <property type="entry name" value="PIPK DOMAIN-CONTAINING PROTEIN"/>
    <property type="match status" value="1"/>
</dbReference>
<evidence type="ECO:0000259" key="3">
    <source>
        <dbReference type="PROSITE" id="PS51455"/>
    </source>
</evidence>
<accession>A0A9P8XQU0</accession>
<reference evidence="4" key="1">
    <citation type="journal article" date="2021" name="Nat. Commun.">
        <title>Genetic determinants of endophytism in the Arabidopsis root mycobiome.</title>
        <authorList>
            <person name="Mesny F."/>
            <person name="Miyauchi S."/>
            <person name="Thiergart T."/>
            <person name="Pickel B."/>
            <person name="Atanasova L."/>
            <person name="Karlsson M."/>
            <person name="Huettel B."/>
            <person name="Barry K.W."/>
            <person name="Haridas S."/>
            <person name="Chen C."/>
            <person name="Bauer D."/>
            <person name="Andreopoulos W."/>
            <person name="Pangilinan J."/>
            <person name="LaButti K."/>
            <person name="Riley R."/>
            <person name="Lipzen A."/>
            <person name="Clum A."/>
            <person name="Drula E."/>
            <person name="Henrissat B."/>
            <person name="Kohler A."/>
            <person name="Grigoriev I.V."/>
            <person name="Martin F.M."/>
            <person name="Hacquard S."/>
        </authorList>
    </citation>
    <scope>NUCLEOTIDE SEQUENCE</scope>
    <source>
        <strain evidence="4">MPI-CAGE-CH-0230</strain>
    </source>
</reference>
<dbReference type="Gene3D" id="3.30.800.10">
    <property type="entry name" value="Phosphatidylinositol Phosphate Kinase II Beta"/>
    <property type="match status" value="1"/>
</dbReference>
<dbReference type="PANTHER" id="PTHR23086">
    <property type="entry name" value="PHOSPHATIDYLINOSITOL-4-PHOSPHATE 5-KINASE"/>
    <property type="match status" value="1"/>
</dbReference>
<keyword evidence="1" id="KW-0808">Transferase</keyword>
<keyword evidence="1" id="KW-0418">Kinase</keyword>
<evidence type="ECO:0000256" key="2">
    <source>
        <dbReference type="SAM" id="MobiDB-lite"/>
    </source>
</evidence>
<feature type="region of interest" description="Disordered" evidence="2">
    <location>
        <begin position="269"/>
        <end position="290"/>
    </location>
</feature>
<feature type="non-terminal residue" evidence="4">
    <location>
        <position position="1"/>
    </location>
</feature>
<keyword evidence="5" id="KW-1185">Reference proteome</keyword>
<keyword evidence="1" id="KW-0067">ATP-binding</keyword>